<dbReference type="OrthoDB" id="15356at2759"/>
<evidence type="ECO:0000256" key="7">
    <source>
        <dbReference type="ARBA" id="ARBA00024203"/>
    </source>
</evidence>
<reference evidence="9" key="2">
    <citation type="submission" date="2015-01" db="EMBL/GenBank/DDBJ databases">
        <title>Evolutionary Origins and Diversification of the Mycorrhizal Mutualists.</title>
        <authorList>
            <consortium name="DOE Joint Genome Institute"/>
            <consortium name="Mycorrhizal Genomics Consortium"/>
            <person name="Kohler A."/>
            <person name="Kuo A."/>
            <person name="Nagy L.G."/>
            <person name="Floudas D."/>
            <person name="Copeland A."/>
            <person name="Barry K.W."/>
            <person name="Cichocki N."/>
            <person name="Veneault-Fourrey C."/>
            <person name="LaButti K."/>
            <person name="Lindquist E.A."/>
            <person name="Lipzen A."/>
            <person name="Lundell T."/>
            <person name="Morin E."/>
            <person name="Murat C."/>
            <person name="Riley R."/>
            <person name="Ohm R."/>
            <person name="Sun H."/>
            <person name="Tunlid A."/>
            <person name="Henrissat B."/>
            <person name="Grigoriev I.V."/>
            <person name="Hibbett D.S."/>
            <person name="Martin F."/>
        </authorList>
    </citation>
    <scope>NUCLEOTIDE SEQUENCE [LARGE SCALE GENOMIC DNA]</scope>
    <source>
        <strain evidence="9">MAFF 305830</strain>
    </source>
</reference>
<dbReference type="Pfam" id="PF08571">
    <property type="entry name" value="Yos1"/>
    <property type="match status" value="1"/>
</dbReference>
<accession>A0A0C3B337</accession>
<name>A0A0C3B337_SERVB</name>
<keyword evidence="6" id="KW-0472">Membrane</keyword>
<evidence type="ECO:0000256" key="1">
    <source>
        <dbReference type="ARBA" id="ARBA00004370"/>
    </source>
</evidence>
<protein>
    <recommendedName>
        <fullName evidence="10">Yos1-like protein</fullName>
    </recommendedName>
</protein>
<comment type="subcellular location">
    <subcellularLocation>
        <location evidence="1">Membrane</location>
    </subcellularLocation>
</comment>
<dbReference type="GO" id="GO:0005789">
    <property type="term" value="C:endoplasmic reticulum membrane"/>
    <property type="evidence" value="ECO:0007669"/>
    <property type="project" value="TreeGrafter"/>
</dbReference>
<dbReference type="STRING" id="933852.A0A0C3B337"/>
<keyword evidence="3" id="KW-0812">Transmembrane</keyword>
<evidence type="ECO:0000256" key="4">
    <source>
        <dbReference type="ARBA" id="ARBA00022927"/>
    </source>
</evidence>
<dbReference type="AlphaFoldDB" id="A0A0C3B337"/>
<comment type="similarity">
    <text evidence="7">Belongs to the YOS1 family.</text>
</comment>
<dbReference type="EMBL" id="KN824310">
    <property type="protein sequence ID" value="KIM25951.1"/>
    <property type="molecule type" value="Genomic_DNA"/>
</dbReference>
<dbReference type="Proteomes" id="UP000054097">
    <property type="component" value="Unassembled WGS sequence"/>
</dbReference>
<organism evidence="8 9">
    <name type="scientific">Serendipita vermifera MAFF 305830</name>
    <dbReference type="NCBI Taxonomy" id="933852"/>
    <lineage>
        <taxon>Eukaryota</taxon>
        <taxon>Fungi</taxon>
        <taxon>Dikarya</taxon>
        <taxon>Basidiomycota</taxon>
        <taxon>Agaricomycotina</taxon>
        <taxon>Agaricomycetes</taxon>
        <taxon>Sebacinales</taxon>
        <taxon>Serendipitaceae</taxon>
        <taxon>Serendipita</taxon>
    </lineage>
</organism>
<dbReference type="HOGENOM" id="CLU_152125_0_1_1"/>
<evidence type="ECO:0000313" key="8">
    <source>
        <dbReference type="EMBL" id="KIM25951.1"/>
    </source>
</evidence>
<dbReference type="GO" id="GO:0015031">
    <property type="term" value="P:protein transport"/>
    <property type="evidence" value="ECO:0007669"/>
    <property type="project" value="UniProtKB-KW"/>
</dbReference>
<dbReference type="GO" id="GO:0006888">
    <property type="term" value="P:endoplasmic reticulum to Golgi vesicle-mediated transport"/>
    <property type="evidence" value="ECO:0007669"/>
    <property type="project" value="TreeGrafter"/>
</dbReference>
<keyword evidence="9" id="KW-1185">Reference proteome</keyword>
<dbReference type="GO" id="GO:0030134">
    <property type="term" value="C:COPII-coated ER to Golgi transport vesicle"/>
    <property type="evidence" value="ECO:0007669"/>
    <property type="project" value="TreeGrafter"/>
</dbReference>
<evidence type="ECO:0008006" key="10">
    <source>
        <dbReference type="Google" id="ProtNLM"/>
    </source>
</evidence>
<evidence type="ECO:0000256" key="6">
    <source>
        <dbReference type="ARBA" id="ARBA00023136"/>
    </source>
</evidence>
<evidence type="ECO:0000256" key="3">
    <source>
        <dbReference type="ARBA" id="ARBA00022692"/>
    </source>
</evidence>
<gene>
    <name evidence="8" type="ORF">M408DRAFT_330937</name>
</gene>
<dbReference type="PANTHER" id="PTHR15858:SF0">
    <property type="entry name" value="IMMEDIATE EARLY RESPONSE 3-INTERACTING PROTEIN 1"/>
    <property type="match status" value="1"/>
</dbReference>
<keyword evidence="2" id="KW-0813">Transport</keyword>
<dbReference type="InterPro" id="IPR013880">
    <property type="entry name" value="Yos1"/>
</dbReference>
<reference evidence="8 9" key="1">
    <citation type="submission" date="2014-04" db="EMBL/GenBank/DDBJ databases">
        <authorList>
            <consortium name="DOE Joint Genome Institute"/>
            <person name="Kuo A."/>
            <person name="Zuccaro A."/>
            <person name="Kohler A."/>
            <person name="Nagy L.G."/>
            <person name="Floudas D."/>
            <person name="Copeland A."/>
            <person name="Barry K.W."/>
            <person name="Cichocki N."/>
            <person name="Veneault-Fourrey C."/>
            <person name="LaButti K."/>
            <person name="Lindquist E.A."/>
            <person name="Lipzen A."/>
            <person name="Lundell T."/>
            <person name="Morin E."/>
            <person name="Murat C."/>
            <person name="Sun H."/>
            <person name="Tunlid A."/>
            <person name="Henrissat B."/>
            <person name="Grigoriev I.V."/>
            <person name="Hibbett D.S."/>
            <person name="Martin F."/>
            <person name="Nordberg H.P."/>
            <person name="Cantor M.N."/>
            <person name="Hua S.X."/>
        </authorList>
    </citation>
    <scope>NUCLEOTIDE SEQUENCE [LARGE SCALE GENOMIC DNA]</scope>
    <source>
        <strain evidence="8 9">MAFF 305830</strain>
    </source>
</reference>
<sequence length="92" mass="10381">MGNLYSQVRELAYVFILLTNAVAILNEERFLARIGWSSSQAVQQTYNGYEQTPEQDIKARLIHLITAVRTLLRIPLIALNTIVIAYELAFGA</sequence>
<dbReference type="PANTHER" id="PTHR15858">
    <property type="entry name" value="IMMEDIATE EARLY RESPONSE 3-INTERACTING PROTEIN 1"/>
    <property type="match status" value="1"/>
</dbReference>
<keyword evidence="5" id="KW-1133">Transmembrane helix</keyword>
<evidence type="ECO:0000256" key="5">
    <source>
        <dbReference type="ARBA" id="ARBA00022989"/>
    </source>
</evidence>
<keyword evidence="4" id="KW-0653">Protein transport</keyword>
<dbReference type="GO" id="GO:0000139">
    <property type="term" value="C:Golgi membrane"/>
    <property type="evidence" value="ECO:0007669"/>
    <property type="project" value="TreeGrafter"/>
</dbReference>
<evidence type="ECO:0000313" key="9">
    <source>
        <dbReference type="Proteomes" id="UP000054097"/>
    </source>
</evidence>
<proteinExistence type="inferred from homology"/>
<evidence type="ECO:0000256" key="2">
    <source>
        <dbReference type="ARBA" id="ARBA00022448"/>
    </source>
</evidence>